<keyword evidence="1" id="KW-0732">Signal</keyword>
<keyword evidence="3" id="KW-1185">Reference proteome</keyword>
<dbReference type="RefSeq" id="WP_200465750.1">
    <property type="nucleotide sequence ID" value="NZ_JAENRR010000036.1"/>
</dbReference>
<sequence length="464" mass="52752">MKKQTSLTLLALLTFLLLSSNIDAKRKPAWVKQRPNDPAYYIGIAMEPKQGSEVDYRQSARGSALKQMSSEIKVNISSNSVLQKIETDYQYKESYESKLQASVEQTLEGYEVLTWENRKEYWVMTRLSKEKYARAKQMKLDQAKMMASSYLSDAKKAMGNYDAFSALNYLAKGAISLKDHLEEDLTYKTVDGTYNVGTEIFSTIQDAFRRIELIPVQTKYQIQFSKKLEVPIAVNASFVGNNGEKRPLAGFPLKYEFTKGEGVLSSQSKTNLDGYTSVSITRLISKRKLQEITAAFDFKHIDESETDEEVRRLLQVFFPPKQMPSIGIAIEVLKSKAYLISEEKVFGELDDKGAFSGMIKTELNENFFTFTSNMDEADFVVKISSNFVSGDERKGNGYSVFTVFADFNIAIKDLKSQTEIFADNLNGIRGMRPGNFEYALKDSRIKLIEEFKKSIEPRLEQVDM</sequence>
<dbReference type="Proteomes" id="UP000605676">
    <property type="component" value="Unassembled WGS sequence"/>
</dbReference>
<protein>
    <submittedName>
        <fullName evidence="2">LPP20 family lipoprotein</fullName>
    </submittedName>
</protein>
<dbReference type="EMBL" id="JAENRR010000036">
    <property type="protein sequence ID" value="MBK3518522.1"/>
    <property type="molecule type" value="Genomic_DNA"/>
</dbReference>
<evidence type="ECO:0000313" key="3">
    <source>
        <dbReference type="Proteomes" id="UP000605676"/>
    </source>
</evidence>
<gene>
    <name evidence="2" type="ORF">JIV24_14350</name>
</gene>
<evidence type="ECO:0000313" key="2">
    <source>
        <dbReference type="EMBL" id="MBK3518522.1"/>
    </source>
</evidence>
<feature type="chain" id="PRO_5046070285" evidence="1">
    <location>
        <begin position="25"/>
        <end position="464"/>
    </location>
</feature>
<reference evidence="2 3" key="1">
    <citation type="submission" date="2021-01" db="EMBL/GenBank/DDBJ databases">
        <title>Carboxyliciviraga sp.nov., isolated from coastal sediments.</title>
        <authorList>
            <person name="Lu D."/>
            <person name="Zhang T."/>
        </authorList>
    </citation>
    <scope>NUCLEOTIDE SEQUENCE [LARGE SCALE GENOMIC DNA]</scope>
    <source>
        <strain evidence="2 3">N1Y132</strain>
    </source>
</reference>
<comment type="caution">
    <text evidence="2">The sequence shown here is derived from an EMBL/GenBank/DDBJ whole genome shotgun (WGS) entry which is preliminary data.</text>
</comment>
<dbReference type="Gene3D" id="3.10.28.20">
    <property type="entry name" value="Acetamidase/Formamidase-like domains"/>
    <property type="match status" value="1"/>
</dbReference>
<feature type="signal peptide" evidence="1">
    <location>
        <begin position="1"/>
        <end position="24"/>
    </location>
</feature>
<evidence type="ECO:0000256" key="1">
    <source>
        <dbReference type="SAM" id="SignalP"/>
    </source>
</evidence>
<name>A0ABS1HLG7_9BACT</name>
<accession>A0ABS1HLG7</accession>
<proteinExistence type="predicted"/>
<organism evidence="2 3">
    <name type="scientific">Carboxylicivirga marina</name>
    <dbReference type="NCBI Taxonomy" id="2800988"/>
    <lineage>
        <taxon>Bacteria</taxon>
        <taxon>Pseudomonadati</taxon>
        <taxon>Bacteroidota</taxon>
        <taxon>Bacteroidia</taxon>
        <taxon>Marinilabiliales</taxon>
        <taxon>Marinilabiliaceae</taxon>
        <taxon>Carboxylicivirga</taxon>
    </lineage>
</organism>
<keyword evidence="2" id="KW-0449">Lipoprotein</keyword>